<sequence>MSSSDANTLKEMGFEAERVAWALRATKNAGLQPAMDHILANMDKDVPAAGDDQEMADGSSVPAGDSEAEAKSIKCSECGKIFKNSALAQYHAEKSGHTDFEESTEEIKPLTEEEKKAKLEELRVKMAEKRATKSKAEVEEAKANELIRRKAGKDVEQAREDLKKKEAIKEAEAKKREKQMEADARARVKAQIEADKRERADRAAREKQLRESGGSIQATPAAPGAVASPLAALRAGGGAGGNEARLRVRAPGGVMWMGTLPADSKLSEVLAKMEQEGKLAGSPAGVGSVRLSNTFPRKQYADADLGKTLSELGLVPNAGLEASW</sequence>
<evidence type="ECO:0000256" key="4">
    <source>
        <dbReference type="SAM" id="MobiDB-lite"/>
    </source>
</evidence>
<accession>A0A177TPA7</accession>
<dbReference type="GO" id="GO:0005634">
    <property type="term" value="C:nucleus"/>
    <property type="evidence" value="ECO:0007669"/>
    <property type="project" value="TreeGrafter"/>
</dbReference>
<protein>
    <recommendedName>
        <fullName evidence="7">C2H2-type domain-containing protein</fullName>
    </recommendedName>
</protein>
<dbReference type="InterPro" id="IPR029071">
    <property type="entry name" value="Ubiquitin-like_domsf"/>
</dbReference>
<dbReference type="PANTHER" id="PTHR46340:SF1">
    <property type="entry name" value="UBX DOMAIN-CONTAINING PROTEIN 1"/>
    <property type="match status" value="1"/>
</dbReference>
<dbReference type="GO" id="GO:0031397">
    <property type="term" value="P:negative regulation of protein ubiquitination"/>
    <property type="evidence" value="ECO:0007669"/>
    <property type="project" value="TreeGrafter"/>
</dbReference>
<reference evidence="5" key="1">
    <citation type="submission" date="2016-04" db="EMBL/GenBank/DDBJ databases">
        <authorList>
            <person name="Nguyen H.D."/>
            <person name="Samba Siva P."/>
            <person name="Cullis J."/>
            <person name="Levesque C.A."/>
            <person name="Hambleton S."/>
        </authorList>
    </citation>
    <scope>NUCLEOTIDE SEQUENCE</scope>
    <source>
        <strain evidence="5">DAOMC 236416</strain>
    </source>
</reference>
<keyword evidence="6" id="KW-1185">Reference proteome</keyword>
<dbReference type="GO" id="GO:1903094">
    <property type="term" value="P:negative regulation of protein K48-linked deubiquitination"/>
    <property type="evidence" value="ECO:0007669"/>
    <property type="project" value="TreeGrafter"/>
</dbReference>
<dbReference type="PROSITE" id="PS50157">
    <property type="entry name" value="ZINC_FINGER_C2H2_2"/>
    <property type="match status" value="1"/>
</dbReference>
<name>A0A177TPA7_9BASI</name>
<dbReference type="PROSITE" id="PS50030">
    <property type="entry name" value="UBA"/>
    <property type="match status" value="1"/>
</dbReference>
<feature type="region of interest" description="Disordered" evidence="4">
    <location>
        <begin position="93"/>
        <end position="113"/>
    </location>
</feature>
<dbReference type="InterPro" id="IPR001012">
    <property type="entry name" value="UBX_dom"/>
</dbReference>
<dbReference type="GO" id="GO:0032435">
    <property type="term" value="P:negative regulation of proteasomal ubiquitin-dependent protein catabolic process"/>
    <property type="evidence" value="ECO:0007669"/>
    <property type="project" value="TreeGrafter"/>
</dbReference>
<feature type="region of interest" description="Disordered" evidence="4">
    <location>
        <begin position="45"/>
        <end position="70"/>
    </location>
</feature>
<dbReference type="EMBL" id="LWDF02000319">
    <property type="protein sequence ID" value="KAE8250494.1"/>
    <property type="molecule type" value="Genomic_DNA"/>
</dbReference>
<dbReference type="PANTHER" id="PTHR46340">
    <property type="entry name" value="UBX DOMAIN-CONTAINING PROTEIN 1"/>
    <property type="match status" value="1"/>
</dbReference>
<dbReference type="GO" id="GO:0005737">
    <property type="term" value="C:cytoplasm"/>
    <property type="evidence" value="ECO:0007669"/>
    <property type="project" value="UniProtKB-SubCell"/>
</dbReference>
<dbReference type="InterPro" id="IPR009060">
    <property type="entry name" value="UBA-like_sf"/>
</dbReference>
<dbReference type="AlphaFoldDB" id="A0A177TPA7"/>
<dbReference type="InterPro" id="IPR015940">
    <property type="entry name" value="UBA"/>
</dbReference>
<feature type="compositionally biased region" description="Basic and acidic residues" evidence="4">
    <location>
        <begin position="172"/>
        <end position="210"/>
    </location>
</feature>
<proteinExistence type="predicted"/>
<dbReference type="Pfam" id="PF22562">
    <property type="entry name" value="UBA_7"/>
    <property type="match status" value="1"/>
</dbReference>
<evidence type="ECO:0000313" key="6">
    <source>
        <dbReference type="Proteomes" id="UP000077521"/>
    </source>
</evidence>
<feature type="region of interest" description="Disordered" evidence="4">
    <location>
        <begin position="172"/>
        <end position="222"/>
    </location>
</feature>
<evidence type="ECO:0008006" key="7">
    <source>
        <dbReference type="Google" id="ProtNLM"/>
    </source>
</evidence>
<comment type="subcellular location">
    <subcellularLocation>
        <location evidence="1">Cytoplasm</location>
    </subcellularLocation>
</comment>
<dbReference type="PROSITE" id="PS00028">
    <property type="entry name" value="ZINC_FINGER_C2H2_1"/>
    <property type="match status" value="1"/>
</dbReference>
<keyword evidence="3" id="KW-0175">Coiled coil</keyword>
<comment type="caution">
    <text evidence="5">The sequence shown here is derived from an EMBL/GenBank/DDBJ whole genome shotgun (WGS) entry which is preliminary data.</text>
</comment>
<organism evidence="5 6">
    <name type="scientific">Tilletia indica</name>
    <dbReference type="NCBI Taxonomy" id="43049"/>
    <lineage>
        <taxon>Eukaryota</taxon>
        <taxon>Fungi</taxon>
        <taxon>Dikarya</taxon>
        <taxon>Basidiomycota</taxon>
        <taxon>Ustilaginomycotina</taxon>
        <taxon>Exobasidiomycetes</taxon>
        <taxon>Tilletiales</taxon>
        <taxon>Tilletiaceae</taxon>
        <taxon>Tilletia</taxon>
    </lineage>
</organism>
<dbReference type="Gene3D" id="3.10.20.90">
    <property type="entry name" value="Phosphatidylinositol 3-kinase Catalytic Subunit, Chain A, domain 1"/>
    <property type="match status" value="1"/>
</dbReference>
<dbReference type="SUPFAM" id="SSF54236">
    <property type="entry name" value="Ubiquitin-like"/>
    <property type="match status" value="1"/>
</dbReference>
<dbReference type="Proteomes" id="UP000077521">
    <property type="component" value="Unassembled WGS sequence"/>
</dbReference>
<dbReference type="SUPFAM" id="SSF46934">
    <property type="entry name" value="UBA-like"/>
    <property type="match status" value="1"/>
</dbReference>
<dbReference type="Pfam" id="PF00789">
    <property type="entry name" value="UBX"/>
    <property type="match status" value="1"/>
</dbReference>
<evidence type="ECO:0000313" key="5">
    <source>
        <dbReference type="EMBL" id="KAE8250494.1"/>
    </source>
</evidence>
<evidence type="ECO:0000256" key="2">
    <source>
        <dbReference type="ARBA" id="ARBA00022490"/>
    </source>
</evidence>
<gene>
    <name evidence="5" type="ORF">A4X13_0g4679</name>
</gene>
<evidence type="ECO:0000256" key="3">
    <source>
        <dbReference type="ARBA" id="ARBA00023054"/>
    </source>
</evidence>
<dbReference type="InterPro" id="IPR013087">
    <property type="entry name" value="Znf_C2H2_type"/>
</dbReference>
<dbReference type="PROSITE" id="PS50033">
    <property type="entry name" value="UBX"/>
    <property type="match status" value="1"/>
</dbReference>
<evidence type="ECO:0000256" key="1">
    <source>
        <dbReference type="ARBA" id="ARBA00004496"/>
    </source>
</evidence>
<reference evidence="5" key="2">
    <citation type="journal article" date="2019" name="IMA Fungus">
        <title>Genome sequencing and comparison of five Tilletia species to identify candidate genes for the detection of regulated species infecting wheat.</title>
        <authorList>
            <person name="Nguyen H.D.T."/>
            <person name="Sultana T."/>
            <person name="Kesanakurti P."/>
            <person name="Hambleton S."/>
        </authorList>
    </citation>
    <scope>NUCLEOTIDE SEQUENCE</scope>
    <source>
        <strain evidence="5">DAOMC 236416</strain>
    </source>
</reference>
<keyword evidence="2" id="KW-0963">Cytoplasm</keyword>
<dbReference type="Gene3D" id="1.10.8.10">
    <property type="entry name" value="DNA helicase RuvA subunit, C-terminal domain"/>
    <property type="match status" value="1"/>
</dbReference>
<dbReference type="GO" id="GO:0036435">
    <property type="term" value="F:K48-linked polyubiquitin modification-dependent protein binding"/>
    <property type="evidence" value="ECO:0007669"/>
    <property type="project" value="TreeGrafter"/>
</dbReference>